<dbReference type="Proteomes" id="UP000230000">
    <property type="component" value="Unassembled WGS sequence"/>
</dbReference>
<dbReference type="InterPro" id="IPR036691">
    <property type="entry name" value="Endo/exonu/phosph_ase_sf"/>
</dbReference>
<evidence type="ECO:0000259" key="8">
    <source>
        <dbReference type="Pfam" id="PF03372"/>
    </source>
</evidence>
<dbReference type="GO" id="GO:0008311">
    <property type="term" value="F:double-stranded DNA 3'-5' DNA exonuclease activity"/>
    <property type="evidence" value="ECO:0007669"/>
    <property type="project" value="TreeGrafter"/>
</dbReference>
<feature type="binding site" evidence="6">
    <location>
        <position position="154"/>
    </location>
    <ligand>
        <name>Mg(2+)</name>
        <dbReference type="ChEBI" id="CHEBI:18420"/>
        <label>1</label>
    </ligand>
</feature>
<evidence type="ECO:0000256" key="2">
    <source>
        <dbReference type="ARBA" id="ARBA00022723"/>
    </source>
</evidence>
<keyword evidence="10" id="KW-1185">Reference proteome</keyword>
<feature type="site" description="Transition state stabilizer" evidence="7">
    <location>
        <position position="154"/>
    </location>
</feature>
<dbReference type="GO" id="GO:0003906">
    <property type="term" value="F:DNA-(apurinic or apyrimidinic site) endonuclease activity"/>
    <property type="evidence" value="ECO:0007669"/>
    <property type="project" value="TreeGrafter"/>
</dbReference>
<feature type="domain" description="Endonuclease/exonuclease/phosphatase" evidence="8">
    <location>
        <begin position="9"/>
        <end position="235"/>
    </location>
</feature>
<feature type="binding site" evidence="6">
    <location>
        <position position="11"/>
    </location>
    <ligand>
        <name>Mg(2+)</name>
        <dbReference type="ChEBI" id="CHEBI:18420"/>
        <label>1</label>
    </ligand>
</feature>
<dbReference type="NCBIfam" id="TIGR00633">
    <property type="entry name" value="xth"/>
    <property type="match status" value="1"/>
</dbReference>
<dbReference type="InterPro" id="IPR005135">
    <property type="entry name" value="Endo/exonuclease/phosphatase"/>
</dbReference>
<dbReference type="GO" id="GO:0046872">
    <property type="term" value="F:metal ion binding"/>
    <property type="evidence" value="ECO:0007669"/>
    <property type="project" value="UniProtKB-KW"/>
</dbReference>
<sequence length="274" mass="31808">MSSSIRIFSYNVNGIRSALKKGLADWIATSPGDIICLQETKAQPEDIDTSAFEKAGYSCYWFSAKKKGYSGVGILTKIKPDRVFYGNGFPQSDAEGRVLQLLFGDILLINAYYPSGTSGEERQQYKYQWLDEWFDYLQKLKKQYPKIILCGDYNIAHKEIDIHDPKGNKNSSGFLPEERAWMDKFFANGWIDTFRYIHPHEAHRYSWWSMRFPTVRQQNKGWRIDYIAVTEPLKSSIIDADILPQVQHSDHCPVYLELKFPLKKQDARIKNENP</sequence>
<proteinExistence type="inferred from homology"/>
<dbReference type="EMBL" id="PGFG01000001">
    <property type="protein sequence ID" value="PJJ74753.1"/>
    <property type="molecule type" value="Genomic_DNA"/>
</dbReference>
<keyword evidence="6" id="KW-0464">Manganese</keyword>
<evidence type="ECO:0000256" key="5">
    <source>
        <dbReference type="PIRSR" id="PIRSR604808-1"/>
    </source>
</evidence>
<evidence type="ECO:0000256" key="1">
    <source>
        <dbReference type="ARBA" id="ARBA00007092"/>
    </source>
</evidence>
<dbReference type="GO" id="GO:0006284">
    <property type="term" value="P:base-excision repair"/>
    <property type="evidence" value="ECO:0007669"/>
    <property type="project" value="TreeGrafter"/>
</dbReference>
<dbReference type="PANTHER" id="PTHR22748">
    <property type="entry name" value="AP ENDONUCLEASE"/>
    <property type="match status" value="1"/>
</dbReference>
<dbReference type="GO" id="GO:0008081">
    <property type="term" value="F:phosphoric diester hydrolase activity"/>
    <property type="evidence" value="ECO:0007669"/>
    <property type="project" value="TreeGrafter"/>
</dbReference>
<dbReference type="AlphaFoldDB" id="A0A2M9CS75"/>
<dbReference type="FunFam" id="3.60.10.10:FF:000026">
    <property type="entry name" value="Exodeoxyribonuclease III"/>
    <property type="match status" value="1"/>
</dbReference>
<feature type="active site" description="Proton acceptor" evidence="5">
    <location>
        <position position="251"/>
    </location>
</feature>
<comment type="cofactor">
    <cofactor evidence="6">
        <name>Mg(2+)</name>
        <dbReference type="ChEBI" id="CHEBI:18420"/>
    </cofactor>
    <cofactor evidence="6">
        <name>Mn(2+)</name>
        <dbReference type="ChEBI" id="CHEBI:29035"/>
    </cofactor>
    <text evidence="6">Probably binds two magnesium or manganese ions per subunit.</text>
</comment>
<accession>A0A2M9CS75</accession>
<comment type="caution">
    <text evidence="9">The sequence shown here is derived from an EMBL/GenBank/DDBJ whole genome shotgun (WGS) entry which is preliminary data.</text>
</comment>
<name>A0A2M9CS75_9BACT</name>
<reference evidence="9 10" key="1">
    <citation type="submission" date="2017-11" db="EMBL/GenBank/DDBJ databases">
        <title>Genomic Encyclopedia of Archaeal and Bacterial Type Strains, Phase II (KMG-II): From Individual Species to Whole Genera.</title>
        <authorList>
            <person name="Goeker M."/>
        </authorList>
    </citation>
    <scope>NUCLEOTIDE SEQUENCE [LARGE SCALE GENOMIC DNA]</scope>
    <source>
        <strain evidence="9 10">DSM 27268</strain>
    </source>
</reference>
<keyword evidence="2 6" id="KW-0479">Metal-binding</keyword>
<feature type="binding site" evidence="6">
    <location>
        <position position="152"/>
    </location>
    <ligand>
        <name>Mg(2+)</name>
        <dbReference type="ChEBI" id="CHEBI:18420"/>
        <label>1</label>
    </ligand>
</feature>
<keyword evidence="4 6" id="KW-0460">Magnesium</keyword>
<evidence type="ECO:0000313" key="9">
    <source>
        <dbReference type="EMBL" id="PJJ74753.1"/>
    </source>
</evidence>
<protein>
    <submittedName>
        <fullName evidence="9">Exodeoxyribonuclease-3</fullName>
    </submittedName>
</protein>
<dbReference type="InterPro" id="IPR004808">
    <property type="entry name" value="AP_endonuc_1"/>
</dbReference>
<dbReference type="PANTHER" id="PTHR22748:SF6">
    <property type="entry name" value="DNA-(APURINIC OR APYRIMIDINIC SITE) ENDONUCLEASE"/>
    <property type="match status" value="1"/>
</dbReference>
<evidence type="ECO:0000256" key="3">
    <source>
        <dbReference type="ARBA" id="ARBA00022801"/>
    </source>
</evidence>
<evidence type="ECO:0000256" key="4">
    <source>
        <dbReference type="ARBA" id="ARBA00022842"/>
    </source>
</evidence>
<dbReference type="NCBIfam" id="TIGR00195">
    <property type="entry name" value="exoDNase_III"/>
    <property type="match status" value="1"/>
</dbReference>
<evidence type="ECO:0000256" key="6">
    <source>
        <dbReference type="PIRSR" id="PIRSR604808-2"/>
    </source>
</evidence>
<evidence type="ECO:0000256" key="7">
    <source>
        <dbReference type="PIRSR" id="PIRSR604808-3"/>
    </source>
</evidence>
<organism evidence="9 10">
    <name type="scientific">Thermoflavifilum aggregans</name>
    <dbReference type="NCBI Taxonomy" id="454188"/>
    <lineage>
        <taxon>Bacteria</taxon>
        <taxon>Pseudomonadati</taxon>
        <taxon>Bacteroidota</taxon>
        <taxon>Chitinophagia</taxon>
        <taxon>Chitinophagales</taxon>
        <taxon>Chitinophagaceae</taxon>
        <taxon>Thermoflavifilum</taxon>
    </lineage>
</organism>
<feature type="active site" evidence="5">
    <location>
        <position position="112"/>
    </location>
</feature>
<gene>
    <name evidence="9" type="ORF">BXY57_0315</name>
</gene>
<dbReference type="RefSeq" id="WP_245860590.1">
    <property type="nucleotide sequence ID" value="NZ_PGFG01000001.1"/>
</dbReference>
<keyword evidence="3" id="KW-0378">Hydrolase</keyword>
<dbReference type="SUPFAM" id="SSF56219">
    <property type="entry name" value="DNase I-like"/>
    <property type="match status" value="1"/>
</dbReference>
<feature type="binding site" evidence="6">
    <location>
        <position position="250"/>
    </location>
    <ligand>
        <name>Mg(2+)</name>
        <dbReference type="ChEBI" id="CHEBI:18420"/>
        <label>1</label>
    </ligand>
</feature>
<feature type="active site" description="Proton donor/acceptor" evidence="5">
    <location>
        <position position="152"/>
    </location>
</feature>
<feature type="site" description="Important for catalytic activity" evidence="7">
    <location>
        <position position="225"/>
    </location>
</feature>
<feature type="binding site" evidence="6">
    <location>
        <position position="39"/>
    </location>
    <ligand>
        <name>Mg(2+)</name>
        <dbReference type="ChEBI" id="CHEBI:18420"/>
        <label>1</label>
    </ligand>
</feature>
<feature type="binding site" evidence="6">
    <location>
        <position position="251"/>
    </location>
    <ligand>
        <name>Mg(2+)</name>
        <dbReference type="ChEBI" id="CHEBI:18420"/>
        <label>1</label>
    </ligand>
</feature>
<feature type="site" description="Interaction with DNA substrate" evidence="7">
    <location>
        <position position="251"/>
    </location>
</feature>
<dbReference type="PROSITE" id="PS51435">
    <property type="entry name" value="AP_NUCLEASE_F1_4"/>
    <property type="match status" value="1"/>
</dbReference>
<comment type="similarity">
    <text evidence="1">Belongs to the DNA repair enzymes AP/ExoA family.</text>
</comment>
<dbReference type="Pfam" id="PF03372">
    <property type="entry name" value="Exo_endo_phos"/>
    <property type="match status" value="1"/>
</dbReference>
<evidence type="ECO:0000313" key="10">
    <source>
        <dbReference type="Proteomes" id="UP000230000"/>
    </source>
</evidence>
<dbReference type="Gene3D" id="3.60.10.10">
    <property type="entry name" value="Endonuclease/exonuclease/phosphatase"/>
    <property type="match status" value="1"/>
</dbReference>